<dbReference type="RefSeq" id="WP_106840911.1">
    <property type="nucleotide sequence ID" value="NZ_JBCNIW010000017.1"/>
</dbReference>
<dbReference type="Pfam" id="PF18130">
    <property type="entry name" value="ATPgrasp_N"/>
    <property type="match status" value="1"/>
</dbReference>
<evidence type="ECO:0000256" key="3">
    <source>
        <dbReference type="ARBA" id="ARBA00022840"/>
    </source>
</evidence>
<dbReference type="SUPFAM" id="SSF56059">
    <property type="entry name" value="Glutathione synthetase ATP-binding domain-like"/>
    <property type="match status" value="1"/>
</dbReference>
<dbReference type="InterPro" id="IPR052032">
    <property type="entry name" value="ATP-dep_AA_Ligase"/>
</dbReference>
<dbReference type="InterPro" id="IPR041472">
    <property type="entry name" value="BL00235/CARNS1_N"/>
</dbReference>
<evidence type="ECO:0000313" key="6">
    <source>
        <dbReference type="EMBL" id="PSJ90145.1"/>
    </source>
</evidence>
<sequence>MNKHFLFVEANTTGTGMLAIKKARELGFEPVFFTENPERYHGLDELECHVVVTDTNSQAELTDRVAQVIKEGREIAGIMSTSDYYLESVAKLARKFGWTGNSLEAIVACRNKAIFREKLHQHQVSQPEFVAIGSMEALMEARSSVSLPCVVKPADDSGSNNVRLCFSWDEVEHMAREILAIKYNARGQETARTVLLEQYVEGPEFSVETFSWQGQCVVIGITQKRLTGYPFFVEAGHIFPAPLSVEDKQEIERTVERALAAVNYQFGAAHTEVKWTSAGCVVIEVNARLAGGMIPELVRRSTGIDLLLQQIRCAAGLAPELSQTVEKQQYAGIHFLVSESQGTFSGIHGMDTVRSLPGIAEVTIQAKIGQNVQPPQNFSHRLGYVIVEGKHYSETVELIQQVNDCLKVQVSQQLESGV</sequence>
<evidence type="ECO:0000313" key="7">
    <source>
        <dbReference type="Proteomes" id="UP000240419"/>
    </source>
</evidence>
<dbReference type="EMBL" id="PXZM01000038">
    <property type="protein sequence ID" value="PSJ90145.1"/>
    <property type="molecule type" value="Genomic_DNA"/>
</dbReference>
<keyword evidence="7" id="KW-1185">Reference proteome</keyword>
<organism evidence="6 7">
    <name type="scientific">Brevibacillus fortis</name>
    <dbReference type="NCBI Taxonomy" id="2126352"/>
    <lineage>
        <taxon>Bacteria</taxon>
        <taxon>Bacillati</taxon>
        <taxon>Bacillota</taxon>
        <taxon>Bacilli</taxon>
        <taxon>Bacillales</taxon>
        <taxon>Paenibacillaceae</taxon>
        <taxon>Brevibacillus</taxon>
    </lineage>
</organism>
<evidence type="ECO:0000256" key="1">
    <source>
        <dbReference type="ARBA" id="ARBA00022598"/>
    </source>
</evidence>
<keyword evidence="2 4" id="KW-0547">Nucleotide-binding</keyword>
<dbReference type="InterPro" id="IPR011761">
    <property type="entry name" value="ATP-grasp"/>
</dbReference>
<dbReference type="GO" id="GO:0016874">
    <property type="term" value="F:ligase activity"/>
    <property type="evidence" value="ECO:0007669"/>
    <property type="project" value="UniProtKB-KW"/>
</dbReference>
<dbReference type="Pfam" id="PF18603">
    <property type="entry name" value="LAL_C2"/>
    <property type="match status" value="1"/>
</dbReference>
<dbReference type="OrthoDB" id="9803907at2"/>
<dbReference type="Pfam" id="PF13535">
    <property type="entry name" value="ATP-grasp_4"/>
    <property type="match status" value="1"/>
</dbReference>
<evidence type="ECO:0000256" key="4">
    <source>
        <dbReference type="PROSITE-ProRule" id="PRU00409"/>
    </source>
</evidence>
<dbReference type="PROSITE" id="PS50975">
    <property type="entry name" value="ATP_GRASP"/>
    <property type="match status" value="1"/>
</dbReference>
<comment type="caution">
    <text evidence="6">The sequence shown here is derived from an EMBL/GenBank/DDBJ whole genome shotgun (WGS) entry which is preliminary data.</text>
</comment>
<feature type="domain" description="ATP-grasp" evidence="5">
    <location>
        <begin position="116"/>
        <end position="315"/>
    </location>
</feature>
<accession>A0A2P7UT98</accession>
<name>A0A2P7UT98_9BACL</name>
<evidence type="ECO:0000256" key="2">
    <source>
        <dbReference type="ARBA" id="ARBA00022741"/>
    </source>
</evidence>
<dbReference type="PANTHER" id="PTHR43585:SF2">
    <property type="entry name" value="ATP-GRASP ENZYME FSQD"/>
    <property type="match status" value="1"/>
</dbReference>
<dbReference type="PANTHER" id="PTHR43585">
    <property type="entry name" value="FUMIPYRROLE BIOSYNTHESIS PROTEIN C"/>
    <property type="match status" value="1"/>
</dbReference>
<keyword evidence="3 4" id="KW-0067">ATP-binding</keyword>
<gene>
    <name evidence="6" type="ORF">C7R93_22470</name>
</gene>
<dbReference type="GO" id="GO:0005524">
    <property type="term" value="F:ATP binding"/>
    <property type="evidence" value="ECO:0007669"/>
    <property type="project" value="UniProtKB-UniRule"/>
</dbReference>
<keyword evidence="1" id="KW-0436">Ligase</keyword>
<dbReference type="Gene3D" id="3.40.50.20">
    <property type="match status" value="1"/>
</dbReference>
<dbReference type="AlphaFoldDB" id="A0A2P7UT98"/>
<reference evidence="6 7" key="1">
    <citation type="submission" date="2018-03" db="EMBL/GenBank/DDBJ databases">
        <title>Brevisbacillus phylogenomics.</title>
        <authorList>
            <person name="Dunlap C."/>
        </authorList>
    </citation>
    <scope>NUCLEOTIDE SEQUENCE [LARGE SCALE GENOMIC DNA]</scope>
    <source>
        <strain evidence="6 7">NRRL NRS-1210</strain>
    </source>
</reference>
<dbReference type="Proteomes" id="UP000240419">
    <property type="component" value="Unassembled WGS sequence"/>
</dbReference>
<evidence type="ECO:0000259" key="5">
    <source>
        <dbReference type="PROSITE" id="PS50975"/>
    </source>
</evidence>
<dbReference type="GO" id="GO:0046872">
    <property type="term" value="F:metal ion binding"/>
    <property type="evidence" value="ECO:0007669"/>
    <property type="project" value="InterPro"/>
</dbReference>
<dbReference type="Gene3D" id="3.30.470.20">
    <property type="entry name" value="ATP-grasp fold, B domain"/>
    <property type="match status" value="1"/>
</dbReference>
<proteinExistence type="predicted"/>
<protein>
    <submittedName>
        <fullName evidence="6">Arginase</fullName>
    </submittedName>
</protein>
<dbReference type="InterPro" id="IPR040570">
    <property type="entry name" value="LAL_C2"/>
</dbReference>